<dbReference type="SUPFAM" id="SSF56112">
    <property type="entry name" value="Protein kinase-like (PK-like)"/>
    <property type="match status" value="1"/>
</dbReference>
<feature type="region of interest" description="Disordered" evidence="6">
    <location>
        <begin position="396"/>
        <end position="465"/>
    </location>
</feature>
<dbReference type="PANTHER" id="PTHR43289">
    <property type="entry name" value="MITOGEN-ACTIVATED PROTEIN KINASE KINASE KINASE 20-RELATED"/>
    <property type="match status" value="1"/>
</dbReference>
<evidence type="ECO:0000313" key="8">
    <source>
        <dbReference type="EMBL" id="AGS67095.1"/>
    </source>
</evidence>
<reference evidence="9 10" key="2">
    <citation type="journal article" date="2013" name="J. Biotechnol.">
        <title>Complete genome sequence of the kirromycin producer Streptomyces collinus Tu 365 consisting of a linear chromosome and two linear plasmids.</title>
        <authorList>
            <person name="Ruckert C."/>
            <person name="Szczepanowski R."/>
            <person name="Albersmeier A."/>
            <person name="Goesmann A."/>
            <person name="Iftime D."/>
            <person name="Musiol E.M."/>
            <person name="Blin K."/>
            <person name="Wohlleben W."/>
            <person name="Puhler A."/>
            <person name="Kalinowski J."/>
            <person name="Weber T."/>
        </authorList>
    </citation>
    <scope>NUCLEOTIDE SEQUENCE [LARGE SCALE GENOMIC DNA]</scope>
    <source>
        <strain evidence="10">DSM 40733 / Tue 365</strain>
        <strain evidence="9">Tu 365</strain>
    </source>
</reference>
<evidence type="ECO:0000259" key="7">
    <source>
        <dbReference type="PROSITE" id="PS50011"/>
    </source>
</evidence>
<evidence type="ECO:0000256" key="1">
    <source>
        <dbReference type="ARBA" id="ARBA00022679"/>
    </source>
</evidence>
<accession>S5VZY7</accession>
<dbReference type="InterPro" id="IPR017441">
    <property type="entry name" value="Protein_kinase_ATP_BS"/>
</dbReference>
<evidence type="ECO:0000256" key="5">
    <source>
        <dbReference type="PROSITE-ProRule" id="PRU10141"/>
    </source>
</evidence>
<dbReference type="HOGENOM" id="CLU_000288_135_1_11"/>
<evidence type="ECO:0000256" key="3">
    <source>
        <dbReference type="ARBA" id="ARBA00022777"/>
    </source>
</evidence>
<dbReference type="Gene3D" id="3.30.200.20">
    <property type="entry name" value="Phosphorylase Kinase, domain 1"/>
    <property type="match status" value="1"/>
</dbReference>
<dbReference type="PROSITE" id="PS50011">
    <property type="entry name" value="PROTEIN_KINASE_DOM"/>
    <property type="match status" value="1"/>
</dbReference>
<name>S5VZY7_STRC3</name>
<dbReference type="PATRIC" id="fig|1214242.5.peg.268"/>
<keyword evidence="2 5" id="KW-0547">Nucleotide-binding</keyword>
<keyword evidence="3 9" id="KW-0418">Kinase</keyword>
<feature type="binding site" evidence="5">
    <location>
        <position position="40"/>
    </location>
    <ligand>
        <name>ATP</name>
        <dbReference type="ChEBI" id="CHEBI:30616"/>
    </ligand>
</feature>
<dbReference type="AlphaFoldDB" id="S5VZY7"/>
<evidence type="ECO:0000256" key="2">
    <source>
        <dbReference type="ARBA" id="ARBA00022741"/>
    </source>
</evidence>
<dbReference type="InterPro" id="IPR011009">
    <property type="entry name" value="Kinase-like_dom_sf"/>
</dbReference>
<dbReference type="PROSITE" id="PS00108">
    <property type="entry name" value="PROTEIN_KINASE_ST"/>
    <property type="match status" value="1"/>
</dbReference>
<gene>
    <name evidence="8" type="ORF">B446_01295</name>
    <name evidence="9" type="ORF">B446_34000</name>
</gene>
<reference evidence="9" key="3">
    <citation type="submission" date="2015-08" db="EMBL/GenBank/DDBJ databases">
        <authorList>
            <person name="Weber T."/>
            <person name="Iftime D."/>
        </authorList>
    </citation>
    <scope>NUCLEOTIDE SEQUENCE</scope>
    <source>
        <strain evidence="9">Tu 365</strain>
    </source>
</reference>
<dbReference type="EMBL" id="CP006259">
    <property type="protein sequence ID" value="AGS67095.1"/>
    <property type="molecule type" value="Genomic_DNA"/>
</dbReference>
<dbReference type="eggNOG" id="COG0515">
    <property type="taxonomic scope" value="Bacteria"/>
</dbReference>
<organism evidence="9 10">
    <name type="scientific">Streptomyces collinus (strain DSM 40733 / Tue 365)</name>
    <dbReference type="NCBI Taxonomy" id="1214242"/>
    <lineage>
        <taxon>Bacteria</taxon>
        <taxon>Bacillati</taxon>
        <taxon>Actinomycetota</taxon>
        <taxon>Actinomycetes</taxon>
        <taxon>Kitasatosporales</taxon>
        <taxon>Streptomycetaceae</taxon>
        <taxon>Streptomyces</taxon>
    </lineage>
</organism>
<dbReference type="Proteomes" id="UP000015423">
    <property type="component" value="Chromosome"/>
</dbReference>
<dbReference type="EMBL" id="CP006259">
    <property type="protein sequence ID" value="AGS73600.1"/>
    <property type="molecule type" value="Genomic_DNA"/>
</dbReference>
<dbReference type="GO" id="GO:0004674">
    <property type="term" value="F:protein serine/threonine kinase activity"/>
    <property type="evidence" value="ECO:0007669"/>
    <property type="project" value="TreeGrafter"/>
</dbReference>
<reference evidence="10" key="1">
    <citation type="submission" date="2012-10" db="EMBL/GenBank/DDBJ databases">
        <title>The complete genome sequence of Streptomyces collinus Tu 365.</title>
        <authorList>
            <person name="Ruckert C."/>
            <person name="Szczepanowski R."/>
            <person name="Goesmann A."/>
            <person name="Pross E.K."/>
            <person name="Musiol E.M."/>
            <person name="Blin K."/>
            <person name="Wohlleben W."/>
            <person name="Puhler A."/>
            <person name="Weber T."/>
            <person name="Kalinowski J."/>
        </authorList>
    </citation>
    <scope>NUCLEOTIDE SEQUENCE [LARGE SCALE GENOMIC DNA]</scope>
    <source>
        <strain evidence="10">DSM 40733 / Tue 365</strain>
    </source>
</reference>
<evidence type="ECO:0000313" key="9">
    <source>
        <dbReference type="EMBL" id="AGS73600.1"/>
    </source>
</evidence>
<dbReference type="Gene3D" id="1.10.510.10">
    <property type="entry name" value="Transferase(Phosphotransferase) domain 1"/>
    <property type="match status" value="1"/>
</dbReference>
<dbReference type="SMART" id="SM00220">
    <property type="entry name" value="S_TKc"/>
    <property type="match status" value="1"/>
</dbReference>
<feature type="compositionally biased region" description="Low complexity" evidence="6">
    <location>
        <begin position="401"/>
        <end position="413"/>
    </location>
</feature>
<feature type="compositionally biased region" description="Pro residues" evidence="6">
    <location>
        <begin position="442"/>
        <end position="453"/>
    </location>
</feature>
<sequence length="573" mass="58203">MGAGDPDRVGPYRVVGRLGAGGMGRVYLARSKGGRAVAVKVVRPELAEDREFRQRFAREVAAARRVNGVFTAGVVDADPDADPPWLATAYVPGISLDTAVARHGAWQADPVTTLAAGLAEALEAIHAAGLVHRDLKPSNVLLAADGPRVIDFGISTATEASAITRTGVVIGTPGFMSPEQLTGEPVGPASDVFALGAVLAFTASGSGPFGTGSAQGLMYRIVHGDPDLDAVPGPIRGLVGRCLAKRPGDRPTVDALLSELIDAAGTPRTALLFTNATWLPPTVAAEVRGARDGDPESTVPETPPGGGRPQGGTPPAPDPAGRNDQAPTVTGPVPPTPPPAYTPTAVLPTPVPRPPGKPSRASTGRRRAAVIGSVIAGVVAIGLVAWQADAVLGAGAGSGSGASSPGSSPYGSPTPLDGPSSPAATPTPLDSPYTPAGTPDDSPTPPASTPPEDSPSAPASDVTDLSGQWDGSYVCNQGITGLVLTIEDHGDGTVDAVFAFYPAPSNPQVPRGSFAMAGTLQSGVLTLRATRWIEQPPNFLAVNLQGTYDTRTPDHLDGRVYGPNCTTFSADRS</sequence>
<dbReference type="KEGG" id="sci:B446_34000"/>
<evidence type="ECO:0000313" key="10">
    <source>
        <dbReference type="Proteomes" id="UP000015423"/>
    </source>
</evidence>
<dbReference type="PROSITE" id="PS00107">
    <property type="entry name" value="PROTEIN_KINASE_ATP"/>
    <property type="match status" value="1"/>
</dbReference>
<dbReference type="GO" id="GO:0005524">
    <property type="term" value="F:ATP binding"/>
    <property type="evidence" value="ECO:0007669"/>
    <property type="project" value="UniProtKB-UniRule"/>
</dbReference>
<proteinExistence type="predicted"/>
<dbReference type="STRING" id="1214242.B446_01295"/>
<evidence type="ECO:0000256" key="6">
    <source>
        <dbReference type="SAM" id="MobiDB-lite"/>
    </source>
</evidence>
<dbReference type="KEGG" id="sci:B446_01295"/>
<keyword evidence="4 5" id="KW-0067">ATP-binding</keyword>
<protein>
    <submittedName>
        <fullName evidence="9">Putative serine-threonine protein kinase</fullName>
    </submittedName>
</protein>
<evidence type="ECO:0000256" key="4">
    <source>
        <dbReference type="ARBA" id="ARBA00022840"/>
    </source>
</evidence>
<dbReference type="CDD" id="cd14014">
    <property type="entry name" value="STKc_PknB_like"/>
    <property type="match status" value="1"/>
</dbReference>
<keyword evidence="1" id="KW-0808">Transferase</keyword>
<keyword evidence="10" id="KW-1185">Reference proteome</keyword>
<dbReference type="InterPro" id="IPR000719">
    <property type="entry name" value="Prot_kinase_dom"/>
</dbReference>
<feature type="region of interest" description="Disordered" evidence="6">
    <location>
        <begin position="288"/>
        <end position="366"/>
    </location>
</feature>
<feature type="compositionally biased region" description="Pro residues" evidence="6">
    <location>
        <begin position="332"/>
        <end position="341"/>
    </location>
</feature>
<dbReference type="Pfam" id="PF00069">
    <property type="entry name" value="Pkinase"/>
    <property type="match status" value="1"/>
</dbReference>
<dbReference type="PANTHER" id="PTHR43289:SF34">
    <property type="entry name" value="SERINE_THREONINE-PROTEIN KINASE YBDM-RELATED"/>
    <property type="match status" value="1"/>
</dbReference>
<feature type="domain" description="Protein kinase" evidence="7">
    <location>
        <begin position="12"/>
        <end position="261"/>
    </location>
</feature>
<dbReference type="InterPro" id="IPR008271">
    <property type="entry name" value="Ser/Thr_kinase_AS"/>
</dbReference>